<dbReference type="EMBL" id="KI392384">
    <property type="protein sequence ID" value="ERN17213.1"/>
    <property type="molecule type" value="Genomic_DNA"/>
</dbReference>
<feature type="transmembrane region" description="Helical" evidence="8">
    <location>
        <begin position="12"/>
        <end position="31"/>
    </location>
</feature>
<evidence type="ECO:0000256" key="8">
    <source>
        <dbReference type="RuleBase" id="RU366017"/>
    </source>
</evidence>
<accession>U5D9Z7</accession>
<gene>
    <name evidence="9" type="ORF">AMTR_s00044p00166030</name>
</gene>
<comment type="subcellular location">
    <subcellularLocation>
        <location evidence="1">Membrane</location>
        <topology evidence="1">Single-pass membrane protein</topology>
    </subcellularLocation>
</comment>
<organism evidence="9 10">
    <name type="scientific">Amborella trichopoda</name>
    <dbReference type="NCBI Taxonomy" id="13333"/>
    <lineage>
        <taxon>Eukaryota</taxon>
        <taxon>Viridiplantae</taxon>
        <taxon>Streptophyta</taxon>
        <taxon>Embryophyta</taxon>
        <taxon>Tracheophyta</taxon>
        <taxon>Spermatophyta</taxon>
        <taxon>Magnoliopsida</taxon>
        <taxon>Amborellales</taxon>
        <taxon>Amborellaceae</taxon>
        <taxon>Amborella</taxon>
    </lineage>
</organism>
<evidence type="ECO:0000256" key="1">
    <source>
        <dbReference type="ARBA" id="ARBA00004167"/>
    </source>
</evidence>
<dbReference type="OMA" id="PDLPLWN"/>
<evidence type="ECO:0000313" key="10">
    <source>
        <dbReference type="Proteomes" id="UP000017836"/>
    </source>
</evidence>
<dbReference type="HOGENOM" id="CLU_022851_1_1_1"/>
<dbReference type="GO" id="GO:0016757">
    <property type="term" value="F:glycosyltransferase activity"/>
    <property type="evidence" value="ECO:0000318"/>
    <property type="project" value="GO_Central"/>
</dbReference>
<sequence>MAGIMSRKIKTPLFMVLFASTLAFILYIPLLKSSFLGQNEPGNLIVIRGTGEQSLVFEFQGQEELGRKAPETALLLPEWEVLVLFTLETSTENNLPRDSGLSCMFQDGLWTPARPAGKLFPGYRIAVRCSVPAKLRRIRPFKQPKLVLSGEFPDDLSGQDSPELARWNFVVYDTLTTKEDVMLFAKGINSRQGVNFPARELACVFSGGVRTRVLSSSQEVFRCQKPRRDISPQISGEIVTLDIGGRIIPSVAIYQPLSPQTSLPTKQFTGKPLLCACTMVFNAGKFLKEWVMYHSFIGVEHFYFYDNLSDDNTHNVLMELENQGYGITRRVWPWPKTQEAGFSHCAQSTMDSCEWMLFTDVDEFVFSPKWGNLQDPRNALQPLLKQTQDNSSRIGQISINCLDFGPSNQTTHPLKGLMQGYDCRGRRIQRHKSVVQLKAIAPSLFTKVHHFELKPGFKSKKLGLSEFVVNHYKYQAWSEFKTKFRRRVSTYVVDWTTNKNLRSKDRTPGLDNSAIEPEGWAQSFCEVRDRRLQILSKRWFGEESKTGYSMAWEE</sequence>
<dbReference type="PANTHER" id="PTHR21461">
    <property type="entry name" value="GLYCOSYLTRANSFERASE FAMILY 92 PROTEIN"/>
    <property type="match status" value="1"/>
</dbReference>
<evidence type="ECO:0000256" key="7">
    <source>
        <dbReference type="ARBA" id="ARBA00023136"/>
    </source>
</evidence>
<dbReference type="PANTHER" id="PTHR21461:SF69">
    <property type="entry name" value="GLYCOSYLTRANSFERASE FAMILY 92 PROTEIN"/>
    <property type="match status" value="1"/>
</dbReference>
<dbReference type="AlphaFoldDB" id="U5D9Z7"/>
<keyword evidence="4 8" id="KW-0808">Transferase</keyword>
<keyword evidence="10" id="KW-1185">Reference proteome</keyword>
<evidence type="ECO:0000256" key="4">
    <source>
        <dbReference type="ARBA" id="ARBA00022679"/>
    </source>
</evidence>
<evidence type="ECO:0000313" key="9">
    <source>
        <dbReference type="EMBL" id="ERN17213.1"/>
    </source>
</evidence>
<name>U5D9Z7_AMBTC</name>
<evidence type="ECO:0000256" key="5">
    <source>
        <dbReference type="ARBA" id="ARBA00022692"/>
    </source>
</evidence>
<keyword evidence="3 8" id="KW-0328">Glycosyltransferase</keyword>
<dbReference type="eggNOG" id="ENOG502QTF9">
    <property type="taxonomic scope" value="Eukaryota"/>
</dbReference>
<dbReference type="STRING" id="13333.U5D9Z7"/>
<reference evidence="10" key="1">
    <citation type="journal article" date="2013" name="Science">
        <title>The Amborella genome and the evolution of flowering plants.</title>
        <authorList>
            <consortium name="Amborella Genome Project"/>
        </authorList>
    </citation>
    <scope>NUCLEOTIDE SEQUENCE [LARGE SCALE GENOMIC DNA]</scope>
</reference>
<dbReference type="OrthoDB" id="2526284at2759"/>
<proteinExistence type="inferred from homology"/>
<dbReference type="EC" id="2.4.1.-" evidence="8"/>
<keyword evidence="7 8" id="KW-0472">Membrane</keyword>
<dbReference type="GO" id="GO:0005737">
    <property type="term" value="C:cytoplasm"/>
    <property type="evidence" value="ECO:0000318"/>
    <property type="project" value="GO_Central"/>
</dbReference>
<keyword evidence="5 8" id="KW-0812">Transmembrane</keyword>
<protein>
    <recommendedName>
        <fullName evidence="8">Glycosyltransferase family 92 protein</fullName>
        <ecNumber evidence="8">2.4.1.-</ecNumber>
    </recommendedName>
</protein>
<evidence type="ECO:0000256" key="2">
    <source>
        <dbReference type="ARBA" id="ARBA00007647"/>
    </source>
</evidence>
<dbReference type="GO" id="GO:0016020">
    <property type="term" value="C:membrane"/>
    <property type="evidence" value="ECO:0007669"/>
    <property type="project" value="UniProtKB-SubCell"/>
</dbReference>
<dbReference type="Gramene" id="ERN17213">
    <property type="protein sequence ID" value="ERN17213"/>
    <property type="gene ID" value="AMTR_s00044p00166030"/>
</dbReference>
<dbReference type="Proteomes" id="UP000017836">
    <property type="component" value="Unassembled WGS sequence"/>
</dbReference>
<comment type="similarity">
    <text evidence="2 8">Belongs to the glycosyltransferase 92 family.</text>
</comment>
<evidence type="ECO:0000256" key="6">
    <source>
        <dbReference type="ARBA" id="ARBA00022989"/>
    </source>
</evidence>
<dbReference type="InterPro" id="IPR008166">
    <property type="entry name" value="Glyco_transf_92"/>
</dbReference>
<evidence type="ECO:0000256" key="3">
    <source>
        <dbReference type="ARBA" id="ARBA00022676"/>
    </source>
</evidence>
<keyword evidence="6 8" id="KW-1133">Transmembrane helix</keyword>
<dbReference type="Pfam" id="PF01697">
    <property type="entry name" value="Glyco_transf_92"/>
    <property type="match status" value="1"/>
</dbReference>